<evidence type="ECO:0000256" key="2">
    <source>
        <dbReference type="ARBA" id="ARBA00022448"/>
    </source>
</evidence>
<evidence type="ECO:0000256" key="1">
    <source>
        <dbReference type="ARBA" id="ARBA00004567"/>
    </source>
</evidence>
<dbReference type="GO" id="GO:0017056">
    <property type="term" value="F:structural constituent of nuclear pore"/>
    <property type="evidence" value="ECO:0007669"/>
    <property type="project" value="InterPro"/>
</dbReference>
<dbReference type="OrthoDB" id="2538017at2759"/>
<keyword evidence="4" id="KW-0653">Protein transport</keyword>
<keyword evidence="5" id="KW-0811">Translocation</keyword>
<evidence type="ECO:0000256" key="5">
    <source>
        <dbReference type="ARBA" id="ARBA00023010"/>
    </source>
</evidence>
<name>A0A2G8JCH3_STIJA</name>
<comment type="subcellular location">
    <subcellularLocation>
        <location evidence="1">Nucleus</location>
        <location evidence="1">Nuclear pore complex</location>
    </subcellularLocation>
</comment>
<evidence type="ECO:0000256" key="6">
    <source>
        <dbReference type="ARBA" id="ARBA00023132"/>
    </source>
</evidence>
<feature type="region of interest" description="Disordered" evidence="9">
    <location>
        <begin position="166"/>
        <end position="185"/>
    </location>
</feature>
<keyword evidence="11" id="KW-1185">Reference proteome</keyword>
<dbReference type="PANTHER" id="PTHR13437">
    <property type="entry name" value="NUCLEOPORIN P58/P45 NUCLEOPORIN-LIKE PROTEIN 1"/>
    <property type="match status" value="1"/>
</dbReference>
<reference evidence="10" key="1">
    <citation type="journal article" date="2017" name="PLoS Biol.">
        <title>The sea cucumber genome provides insights into morphological evolution and visceral regeneration.</title>
        <authorList>
            <person name="Zhang X."/>
            <person name="Sun L."/>
            <person name="Yuan J."/>
            <person name="Sun Y."/>
            <person name="Gao Y."/>
            <person name="Zhang L."/>
            <person name="Li S."/>
            <person name="Dai H."/>
            <person name="Hamel J.F."/>
            <person name="Liu C."/>
            <person name="Yu Y."/>
            <person name="Liu S."/>
            <person name="Lin W."/>
            <person name="Guo K."/>
            <person name="Jin S."/>
            <person name="Xu P."/>
            <person name="Storey K.B."/>
            <person name="Huan P."/>
            <person name="Zhang T."/>
            <person name="Zhou Y."/>
            <person name="Zhang J."/>
            <person name="Lin C."/>
            <person name="Li X."/>
            <person name="Xing L."/>
            <person name="Huo D."/>
            <person name="Sun M."/>
            <person name="Wang L."/>
            <person name="Mercier A."/>
            <person name="Li F."/>
            <person name="Yang H."/>
            <person name="Xiang J."/>
        </authorList>
    </citation>
    <scope>NUCLEOTIDE SEQUENCE [LARGE SCALE GENOMIC DNA]</scope>
    <source>
        <strain evidence="10">Shaxun</strain>
        <tissue evidence="10">Muscle</tissue>
    </source>
</reference>
<dbReference type="STRING" id="307972.A0A2G8JCH3"/>
<dbReference type="GO" id="GO:0005643">
    <property type="term" value="C:nuclear pore"/>
    <property type="evidence" value="ECO:0007669"/>
    <property type="project" value="UniProtKB-SubCell"/>
</dbReference>
<dbReference type="GO" id="GO:0008139">
    <property type="term" value="F:nuclear localization sequence binding"/>
    <property type="evidence" value="ECO:0007669"/>
    <property type="project" value="InterPro"/>
</dbReference>
<protein>
    <submittedName>
        <fullName evidence="10">Putative nucleoporin p58/p45</fullName>
    </submittedName>
</protein>
<gene>
    <name evidence="10" type="ORF">BSL78_29732</name>
</gene>
<evidence type="ECO:0000313" key="10">
    <source>
        <dbReference type="EMBL" id="PIK33451.1"/>
    </source>
</evidence>
<sequence>MSLRSVWFNSTQGSIFSWRWLILWECWSHDRCSQAHCQLRTPATTAGSTGFSVGWSEDDPGLWWTVIWFNSETRHKPQAGLTFGTSTTGSTFGATTQPGLGFGTTTGTSGFKLGSLGSTTATGSSGFGSLGGSSLGGGLSLGSTTAAAGAVATSASKGLGGVTLTSSSAATSTNSSKSSDSKVLQDSQVPAEICNTVTAFKDYVKRQKSFKDDIASFSDKPLHAVREDTVALKQLLAVLDSTFNRNAAAIHRLKEESSQTLKDAEIAQRTKEIPLGLQGDNYAPSEYFQRLVKEFEDQFQQYRHLIEQLEHQMSAMSQKSSYTPQELSQVMVKLNETFIALAAQLQGVHDLVKVQKEQYLTYRRVFHNESKDVFAARKKAVADQRRIKSAPTGSRAFEGTSNAAALAMLAALNGQPNTTGDPLMCQRSHEHWGWIWWPIGSNSGLSFGGGTTGFGTSALGGNTGTALGGGFGSGFTGSSFGTGTSLFGKPPTTSTSGFNFGGSLSAGPLGTTSTGFGTAAQ</sequence>
<proteinExistence type="predicted"/>
<dbReference type="PANTHER" id="PTHR13437:SF2">
    <property type="entry name" value="NUCLEOPORIN P58_P45"/>
    <property type="match status" value="1"/>
</dbReference>
<evidence type="ECO:0000256" key="8">
    <source>
        <dbReference type="SAM" id="Coils"/>
    </source>
</evidence>
<organism evidence="10 11">
    <name type="scientific">Stichopus japonicus</name>
    <name type="common">Sea cucumber</name>
    <dbReference type="NCBI Taxonomy" id="307972"/>
    <lineage>
        <taxon>Eukaryota</taxon>
        <taxon>Metazoa</taxon>
        <taxon>Echinodermata</taxon>
        <taxon>Eleutherozoa</taxon>
        <taxon>Echinozoa</taxon>
        <taxon>Holothuroidea</taxon>
        <taxon>Aspidochirotacea</taxon>
        <taxon>Aspidochirotida</taxon>
        <taxon>Stichopodidae</taxon>
        <taxon>Apostichopus</taxon>
    </lineage>
</organism>
<feature type="non-terminal residue" evidence="10">
    <location>
        <position position="521"/>
    </location>
</feature>
<dbReference type="GO" id="GO:0015031">
    <property type="term" value="P:protein transport"/>
    <property type="evidence" value="ECO:0007669"/>
    <property type="project" value="UniProtKB-KW"/>
</dbReference>
<evidence type="ECO:0000256" key="9">
    <source>
        <dbReference type="SAM" id="MobiDB-lite"/>
    </source>
</evidence>
<evidence type="ECO:0000256" key="4">
    <source>
        <dbReference type="ARBA" id="ARBA00022927"/>
    </source>
</evidence>
<dbReference type="AlphaFoldDB" id="A0A2G8JCH3"/>
<keyword evidence="3" id="KW-0509">mRNA transport</keyword>
<keyword evidence="8" id="KW-0175">Coiled coil</keyword>
<feature type="coiled-coil region" evidence="8">
    <location>
        <begin position="292"/>
        <end position="319"/>
    </location>
</feature>
<accession>A0A2G8JCH3</accession>
<evidence type="ECO:0000256" key="7">
    <source>
        <dbReference type="ARBA" id="ARBA00023242"/>
    </source>
</evidence>
<evidence type="ECO:0000256" key="3">
    <source>
        <dbReference type="ARBA" id="ARBA00022816"/>
    </source>
</evidence>
<evidence type="ECO:0000313" key="11">
    <source>
        <dbReference type="Proteomes" id="UP000230750"/>
    </source>
</evidence>
<dbReference type="InterPro" id="IPR024882">
    <property type="entry name" value="NUP58/p45/49"/>
</dbReference>
<dbReference type="EMBL" id="MRZV01002551">
    <property type="protein sequence ID" value="PIK33451.1"/>
    <property type="molecule type" value="Genomic_DNA"/>
</dbReference>
<comment type="caution">
    <text evidence="10">The sequence shown here is derived from an EMBL/GenBank/DDBJ whole genome shotgun (WGS) entry which is preliminary data.</text>
</comment>
<dbReference type="GO" id="GO:0051028">
    <property type="term" value="P:mRNA transport"/>
    <property type="evidence" value="ECO:0007669"/>
    <property type="project" value="UniProtKB-KW"/>
</dbReference>
<dbReference type="Pfam" id="PF15967">
    <property type="entry name" value="Nucleoporin_FG2"/>
    <property type="match status" value="1"/>
</dbReference>
<keyword evidence="2" id="KW-0813">Transport</keyword>
<dbReference type="Proteomes" id="UP000230750">
    <property type="component" value="Unassembled WGS sequence"/>
</dbReference>
<keyword evidence="7" id="KW-0539">Nucleus</keyword>
<dbReference type="Gene3D" id="6.10.140.1350">
    <property type="match status" value="1"/>
</dbReference>
<keyword evidence="6" id="KW-0906">Nuclear pore complex</keyword>